<comment type="caution">
    <text evidence="2">The sequence shown here is derived from an EMBL/GenBank/DDBJ whole genome shotgun (WGS) entry which is preliminary data.</text>
</comment>
<feature type="compositionally biased region" description="Basic residues" evidence="1">
    <location>
        <begin position="133"/>
        <end position="143"/>
    </location>
</feature>
<keyword evidence="3" id="KW-1185">Reference proteome</keyword>
<feature type="compositionally biased region" description="Gly residues" evidence="1">
    <location>
        <begin position="86"/>
        <end position="99"/>
    </location>
</feature>
<dbReference type="EMBL" id="JAXOVC010000006">
    <property type="protein sequence ID" value="KAK4500876.1"/>
    <property type="molecule type" value="Genomic_DNA"/>
</dbReference>
<evidence type="ECO:0000313" key="2">
    <source>
        <dbReference type="EMBL" id="KAK4500876.1"/>
    </source>
</evidence>
<accession>A0ABR0EI09</accession>
<evidence type="ECO:0000256" key="1">
    <source>
        <dbReference type="SAM" id="MobiDB-lite"/>
    </source>
</evidence>
<feature type="region of interest" description="Disordered" evidence="1">
    <location>
        <begin position="72"/>
        <end position="143"/>
    </location>
</feature>
<sequence>MGLTNRKMCKLELVTYLCEDTKWVIKENCGVRPCPGTTNAGTAWTYVNCGEPHCKKYPDLRQADSKLQAIAAEQAEKERLEEAAGSSGGQGGAQSGGKRGTQSKDQSKSRSKKATGRQEQIVAKETSDEERERHRKAGRSVPW</sequence>
<name>A0ABR0EI09_ZASCE</name>
<organism evidence="2 3">
    <name type="scientific">Zasmidium cellare</name>
    <name type="common">Wine cellar mold</name>
    <name type="synonym">Racodium cellare</name>
    <dbReference type="NCBI Taxonomy" id="395010"/>
    <lineage>
        <taxon>Eukaryota</taxon>
        <taxon>Fungi</taxon>
        <taxon>Dikarya</taxon>
        <taxon>Ascomycota</taxon>
        <taxon>Pezizomycotina</taxon>
        <taxon>Dothideomycetes</taxon>
        <taxon>Dothideomycetidae</taxon>
        <taxon>Mycosphaerellales</taxon>
        <taxon>Mycosphaerellaceae</taxon>
        <taxon>Zasmidium</taxon>
    </lineage>
</organism>
<dbReference type="Proteomes" id="UP001305779">
    <property type="component" value="Unassembled WGS sequence"/>
</dbReference>
<evidence type="ECO:0000313" key="3">
    <source>
        <dbReference type="Proteomes" id="UP001305779"/>
    </source>
</evidence>
<protein>
    <submittedName>
        <fullName evidence="2">Uncharacterized protein</fullName>
    </submittedName>
</protein>
<reference evidence="2 3" key="1">
    <citation type="journal article" date="2023" name="G3 (Bethesda)">
        <title>A chromosome-level genome assembly of Zasmidium syzygii isolated from banana leaves.</title>
        <authorList>
            <person name="van Westerhoven A.C."/>
            <person name="Mehrabi R."/>
            <person name="Talebi R."/>
            <person name="Steentjes M.B.F."/>
            <person name="Corcolon B."/>
            <person name="Chong P.A."/>
            <person name="Kema G.H.J."/>
            <person name="Seidl M.F."/>
        </authorList>
    </citation>
    <scope>NUCLEOTIDE SEQUENCE [LARGE SCALE GENOMIC DNA]</scope>
    <source>
        <strain evidence="2 3">P124</strain>
    </source>
</reference>
<gene>
    <name evidence="2" type="ORF">PRZ48_009068</name>
</gene>
<proteinExistence type="predicted"/>